<reference evidence="3 4" key="1">
    <citation type="submission" date="2019-10" db="EMBL/GenBank/DDBJ databases">
        <title>Whole genome shotgun sequence of Acrocarpospora corrugata NBRC 13972.</title>
        <authorList>
            <person name="Ichikawa N."/>
            <person name="Kimura A."/>
            <person name="Kitahashi Y."/>
            <person name="Komaki H."/>
            <person name="Oguchi A."/>
        </authorList>
    </citation>
    <scope>NUCLEOTIDE SEQUENCE [LARGE SCALE GENOMIC DNA]</scope>
    <source>
        <strain evidence="3 4">NBRC 13972</strain>
    </source>
</reference>
<evidence type="ECO:0000259" key="2">
    <source>
        <dbReference type="Pfam" id="PF12770"/>
    </source>
</evidence>
<dbReference type="Gene3D" id="1.25.40.10">
    <property type="entry name" value="Tetratricopeptide repeat domain"/>
    <property type="match status" value="2"/>
</dbReference>
<keyword evidence="4" id="KW-1185">Reference proteome</keyword>
<dbReference type="RefSeq" id="WP_155335728.1">
    <property type="nucleotide sequence ID" value="NZ_BAAABN010000093.1"/>
</dbReference>
<organism evidence="3 4">
    <name type="scientific">Acrocarpospora corrugata</name>
    <dbReference type="NCBI Taxonomy" id="35763"/>
    <lineage>
        <taxon>Bacteria</taxon>
        <taxon>Bacillati</taxon>
        <taxon>Actinomycetota</taxon>
        <taxon>Actinomycetes</taxon>
        <taxon>Streptosporangiales</taxon>
        <taxon>Streptosporangiaceae</taxon>
        <taxon>Acrocarpospora</taxon>
    </lineage>
</organism>
<name>A0A5M3VRC0_9ACTN</name>
<dbReference type="InterPro" id="IPR024983">
    <property type="entry name" value="CHAT_dom"/>
</dbReference>
<feature type="region of interest" description="Disordered" evidence="1">
    <location>
        <begin position="274"/>
        <end position="293"/>
    </location>
</feature>
<evidence type="ECO:0000313" key="3">
    <source>
        <dbReference type="EMBL" id="GER99334.1"/>
    </source>
</evidence>
<comment type="caution">
    <text evidence="3">The sequence shown here is derived from an EMBL/GenBank/DDBJ whole genome shotgun (WGS) entry which is preliminary data.</text>
</comment>
<dbReference type="EMBL" id="BLAD01000039">
    <property type="protein sequence ID" value="GER99334.1"/>
    <property type="molecule type" value="Genomic_DNA"/>
</dbReference>
<evidence type="ECO:0000313" key="4">
    <source>
        <dbReference type="Proteomes" id="UP000334990"/>
    </source>
</evidence>
<gene>
    <name evidence="3" type="ORF">Acor_13980</name>
</gene>
<dbReference type="InterPro" id="IPR011990">
    <property type="entry name" value="TPR-like_helical_dom_sf"/>
</dbReference>
<feature type="domain" description="CHAT" evidence="2">
    <location>
        <begin position="1023"/>
        <end position="1300"/>
    </location>
</feature>
<dbReference type="Proteomes" id="UP000334990">
    <property type="component" value="Unassembled WGS sequence"/>
</dbReference>
<evidence type="ECO:0000256" key="1">
    <source>
        <dbReference type="SAM" id="MobiDB-lite"/>
    </source>
</evidence>
<accession>A0A5M3VRC0</accession>
<dbReference type="Pfam" id="PF12770">
    <property type="entry name" value="CHAT"/>
    <property type="match status" value="1"/>
</dbReference>
<proteinExistence type="predicted"/>
<dbReference type="OrthoDB" id="3206999at2"/>
<protein>
    <recommendedName>
        <fullName evidence="2">CHAT domain-containing protein</fullName>
    </recommendedName>
</protein>
<sequence length="1301" mass="142585">MIDNDLPELVRRFLQADSPQENMRLIDRHPRLLTSAAIEEIDRIIPLARQHNEGVAKHFEMLRRLLQRCEEVGVQVAFAEFEAADDPLLALALEFINADTWTDCRAILEADPRLVDFLLGPMEVNLAANIAQGLISMAEMHVVTLHLLRRCQEIGVGPALTELIEAQGHPERTFTPTSDFADDVFAALVKLELSDEARVTADSVAEVIRFALVVADFVASPDRPTAEGLIRANPELRTPRTITLLGHLAETADEAIAILLRKCQWFLERFNPEDDQRRPTPVRTEHLPDPKPDIPAEFASDFHAAMETDREARTPDETWAVIDVAIAKWTALIDRPDFVEANSSFRWLVHNQAAIAHARKDQLTDDLANLDGLIRCWTEVVQLGFGVYSGMDGYLVNLATACLKRYEIGDADVADLEQAIALFLRLEEAERLTEPDWLAGFAGALNRRGERLRALADPTAAIEHASRAIAIAEERDVAVEPWFHGNLSTSHWQVFELTGDPTHLDAAVRQGRLAVAAAPPGHPKRFQYQAALANALGTRYERYGQLSDVDEAIDAGREALDAYTKAMPGRWTNMSVADNPQVFREIGIATDLGQVFPPLPGRSELHHVLPGLLSNLATDLSARFRDTENTADIEEAITRLRAAVAATPPDHADRPKCLNSLSAAHLARYRHSVRTDLDEAVRIGSLALEATRPGHPWRGVTLSTLKHALVDRFELSGDPADRKNAIDMARLALEATPDGPDRAFSLMHLGDALDRSDRVRPERQLWQSPLEARQRWEEVLTIPNAAPKARALASRVLGHQLLIAGKAVPALAHFARAIGLLPALAWKGLDREAQESQLTTWAGLAGEAASCALSAEQPERAIELLEHGRSVLWAQTLEVRTELTELGTSDDPRAAELAGRIHRLRVDFENGDGLGNNSGSAGSDWRIAWAREWDAAMAEARALVRSRTAAELAATADDEAIIVVNISQHRCDGILLHGGQVTPLPLTVTLEEIGRRVGQHLRMVWEYESGAIDGVAFQRELSPLLEWLWEAITGPCLAALGITGAGRSRVWWCPTGALVGLPLHAAGYHDTSGRSVLDRTISSYTSTVGALSRAKSGGLAKGDRRLLTVGVPLSPQTPPLRFAQHEVNTVIRRVGREHTDLLYGEVATRDDVAAALKDHAWAHFACHGSQDPHRPARGALHLADGPLTVVDIADLKLQHAELAYLSACQSAVGGVRLPDESIHLAGALQLAGYRHVIATLWSIQETHAVEMADHTYRNLARGSAGLDVTRAAEAVRDATTAIRADHPHSPGVWVPYVHFGP</sequence>